<name>A0A183A201_9TREM</name>
<dbReference type="PANTHER" id="PTHR33395">
    <property type="entry name" value="TRANSCRIPTASE, PUTATIVE-RELATED-RELATED"/>
    <property type="match status" value="1"/>
</dbReference>
<dbReference type="OrthoDB" id="6286496at2759"/>
<dbReference type="WBParaSite" id="ECPE_0000098601-mRNA-1">
    <property type="protein sequence ID" value="ECPE_0000098601-mRNA-1"/>
    <property type="gene ID" value="ECPE_0000098601"/>
</dbReference>
<evidence type="ECO:0000313" key="2">
    <source>
        <dbReference type="EMBL" id="VDP31727.1"/>
    </source>
</evidence>
<dbReference type="Proteomes" id="UP000272942">
    <property type="component" value="Unassembled WGS sequence"/>
</dbReference>
<reference evidence="4" key="1">
    <citation type="submission" date="2016-06" db="UniProtKB">
        <authorList>
            <consortium name="WormBaseParasite"/>
        </authorList>
    </citation>
    <scope>IDENTIFICATION</scope>
</reference>
<evidence type="ECO:0000313" key="4">
    <source>
        <dbReference type="WBParaSite" id="ECPE_0000098601-mRNA-1"/>
    </source>
</evidence>
<dbReference type="InterPro" id="IPR036691">
    <property type="entry name" value="Endo/exonu/phosph_ase_sf"/>
</dbReference>
<dbReference type="GO" id="GO:0061343">
    <property type="term" value="P:cell adhesion involved in heart morphogenesis"/>
    <property type="evidence" value="ECO:0007669"/>
    <property type="project" value="TreeGrafter"/>
</dbReference>
<dbReference type="InterPro" id="IPR005135">
    <property type="entry name" value="Endo/exonuclease/phosphatase"/>
</dbReference>
<dbReference type="AlphaFoldDB" id="A0A183A201"/>
<dbReference type="PANTHER" id="PTHR33395:SF22">
    <property type="entry name" value="REVERSE TRANSCRIPTASE DOMAIN-CONTAINING PROTEIN"/>
    <property type="match status" value="1"/>
</dbReference>
<proteinExistence type="predicted"/>
<reference evidence="2 3" key="2">
    <citation type="submission" date="2018-11" db="EMBL/GenBank/DDBJ databases">
        <authorList>
            <consortium name="Pathogen Informatics"/>
        </authorList>
    </citation>
    <scope>NUCLEOTIDE SEQUENCE [LARGE SCALE GENOMIC DNA]</scope>
    <source>
        <strain evidence="2 3">Egypt</strain>
    </source>
</reference>
<dbReference type="GO" id="GO:0003824">
    <property type="term" value="F:catalytic activity"/>
    <property type="evidence" value="ECO:0007669"/>
    <property type="project" value="InterPro"/>
</dbReference>
<accession>A0A183A201</accession>
<protein>
    <submittedName>
        <fullName evidence="4">Endo/exonuclease/phosphatase domain-containing protein</fullName>
    </submittedName>
</protein>
<keyword evidence="3" id="KW-1185">Reference proteome</keyword>
<evidence type="ECO:0000313" key="3">
    <source>
        <dbReference type="Proteomes" id="UP000272942"/>
    </source>
</evidence>
<dbReference type="SUPFAM" id="SSF56219">
    <property type="entry name" value="DNase I-like"/>
    <property type="match status" value="1"/>
</dbReference>
<feature type="domain" description="Endonuclease/exonuclease/phosphatase" evidence="1">
    <location>
        <begin position="9"/>
        <end position="123"/>
    </location>
</feature>
<sequence>MLSGVRLAVLSFYRGPSAGIDENELLIDFLRHTTNRASGVLVLGDFNAPEIEWEMEYAPVGSFGDELLEMMHGLALTQHVTDPSRWRLGNSLSTLDLVFTKSRNDIKITAIGAPLNRSDHASIRCQCGCALPFSQVKLRRRYGRMNTECLQAAAQTMV</sequence>
<dbReference type="Pfam" id="PF14529">
    <property type="entry name" value="Exo_endo_phos_2"/>
    <property type="match status" value="1"/>
</dbReference>
<dbReference type="EMBL" id="UZAN01004528">
    <property type="protein sequence ID" value="VDP31727.1"/>
    <property type="molecule type" value="Genomic_DNA"/>
</dbReference>
<gene>
    <name evidence="2" type="ORF">ECPE_LOCUS986</name>
</gene>
<organism evidence="4">
    <name type="scientific">Echinostoma caproni</name>
    <dbReference type="NCBI Taxonomy" id="27848"/>
    <lineage>
        <taxon>Eukaryota</taxon>
        <taxon>Metazoa</taxon>
        <taxon>Spiralia</taxon>
        <taxon>Lophotrochozoa</taxon>
        <taxon>Platyhelminthes</taxon>
        <taxon>Trematoda</taxon>
        <taxon>Digenea</taxon>
        <taxon>Plagiorchiida</taxon>
        <taxon>Echinostomata</taxon>
        <taxon>Echinostomatoidea</taxon>
        <taxon>Echinostomatidae</taxon>
        <taxon>Echinostoma</taxon>
    </lineage>
</organism>
<dbReference type="GO" id="GO:0031012">
    <property type="term" value="C:extracellular matrix"/>
    <property type="evidence" value="ECO:0007669"/>
    <property type="project" value="TreeGrafter"/>
</dbReference>
<dbReference type="Gene3D" id="3.60.10.10">
    <property type="entry name" value="Endonuclease/exonuclease/phosphatase"/>
    <property type="match status" value="1"/>
</dbReference>
<dbReference type="GO" id="GO:0007508">
    <property type="term" value="P:larval heart development"/>
    <property type="evidence" value="ECO:0007669"/>
    <property type="project" value="TreeGrafter"/>
</dbReference>
<evidence type="ECO:0000259" key="1">
    <source>
        <dbReference type="Pfam" id="PF14529"/>
    </source>
</evidence>